<organism evidence="8">
    <name type="scientific">Alsobacter sp. KACC 23698</name>
    <dbReference type="NCBI Taxonomy" id="3149229"/>
    <lineage>
        <taxon>Bacteria</taxon>
        <taxon>Pseudomonadati</taxon>
        <taxon>Pseudomonadota</taxon>
        <taxon>Alphaproteobacteria</taxon>
        <taxon>Hyphomicrobiales</taxon>
        <taxon>Alsobacteraceae</taxon>
        <taxon>Alsobacter</taxon>
    </lineage>
</organism>
<evidence type="ECO:0000256" key="4">
    <source>
        <dbReference type="ARBA" id="ARBA00022452"/>
    </source>
</evidence>
<dbReference type="InterPro" id="IPR003423">
    <property type="entry name" value="OMP_efflux"/>
</dbReference>
<keyword evidence="5" id="KW-0812">Transmembrane</keyword>
<evidence type="ECO:0000256" key="3">
    <source>
        <dbReference type="ARBA" id="ARBA00022448"/>
    </source>
</evidence>
<dbReference type="Pfam" id="PF02321">
    <property type="entry name" value="OEP"/>
    <property type="match status" value="1"/>
</dbReference>
<dbReference type="EMBL" id="CP157484">
    <property type="protein sequence ID" value="XBO40178.1"/>
    <property type="molecule type" value="Genomic_DNA"/>
</dbReference>
<gene>
    <name evidence="8" type="ORF">ABEG18_05200</name>
</gene>
<evidence type="ECO:0000256" key="5">
    <source>
        <dbReference type="ARBA" id="ARBA00022692"/>
    </source>
</evidence>
<dbReference type="PANTHER" id="PTHR30026:SF22">
    <property type="entry name" value="OUTER MEMBRANE EFFLUX PROTEIN"/>
    <property type="match status" value="1"/>
</dbReference>
<dbReference type="GO" id="GO:0009279">
    <property type="term" value="C:cell outer membrane"/>
    <property type="evidence" value="ECO:0007669"/>
    <property type="project" value="UniProtKB-SubCell"/>
</dbReference>
<comment type="similarity">
    <text evidence="2">Belongs to the outer membrane factor (OMF) (TC 1.B.17) family.</text>
</comment>
<keyword evidence="3" id="KW-0813">Transport</keyword>
<evidence type="ECO:0000256" key="7">
    <source>
        <dbReference type="ARBA" id="ARBA00023237"/>
    </source>
</evidence>
<dbReference type="Gene3D" id="1.20.1600.10">
    <property type="entry name" value="Outer membrane efflux proteins (OEP)"/>
    <property type="match status" value="1"/>
</dbReference>
<dbReference type="PANTHER" id="PTHR30026">
    <property type="entry name" value="OUTER MEMBRANE PROTEIN TOLC"/>
    <property type="match status" value="1"/>
</dbReference>
<evidence type="ECO:0000256" key="1">
    <source>
        <dbReference type="ARBA" id="ARBA00004442"/>
    </source>
</evidence>
<evidence type="ECO:0000256" key="2">
    <source>
        <dbReference type="ARBA" id="ARBA00007613"/>
    </source>
</evidence>
<keyword evidence="4" id="KW-1134">Transmembrane beta strand</keyword>
<evidence type="ECO:0000313" key="8">
    <source>
        <dbReference type="EMBL" id="XBO40178.1"/>
    </source>
</evidence>
<dbReference type="InterPro" id="IPR051906">
    <property type="entry name" value="TolC-like"/>
</dbReference>
<dbReference type="GO" id="GO:1990281">
    <property type="term" value="C:efflux pump complex"/>
    <property type="evidence" value="ECO:0007669"/>
    <property type="project" value="TreeGrafter"/>
</dbReference>
<reference evidence="8" key="1">
    <citation type="submission" date="2024-05" db="EMBL/GenBank/DDBJ databases">
        <authorList>
            <person name="Kim S."/>
            <person name="Heo J."/>
            <person name="Choi H."/>
            <person name="Choi Y."/>
            <person name="Kwon S.-W."/>
            <person name="Kim Y."/>
        </authorList>
    </citation>
    <scope>NUCLEOTIDE SEQUENCE</scope>
    <source>
        <strain evidence="8">KACC 23698</strain>
    </source>
</reference>
<keyword evidence="7" id="KW-0998">Cell outer membrane</keyword>
<dbReference type="AlphaFoldDB" id="A0AAU7JIQ6"/>
<comment type="subcellular location">
    <subcellularLocation>
        <location evidence="1">Cell outer membrane</location>
    </subcellularLocation>
</comment>
<dbReference type="SUPFAM" id="SSF56954">
    <property type="entry name" value="Outer membrane efflux proteins (OEP)"/>
    <property type="match status" value="1"/>
</dbReference>
<keyword evidence="6" id="KW-0472">Membrane</keyword>
<dbReference type="GO" id="GO:0015562">
    <property type="term" value="F:efflux transmembrane transporter activity"/>
    <property type="evidence" value="ECO:0007669"/>
    <property type="project" value="InterPro"/>
</dbReference>
<protein>
    <submittedName>
        <fullName evidence="8">TolC family protein</fullName>
    </submittedName>
</protein>
<dbReference type="RefSeq" id="WP_406857033.1">
    <property type="nucleotide sequence ID" value="NZ_CP157484.1"/>
</dbReference>
<dbReference type="GO" id="GO:0015288">
    <property type="term" value="F:porin activity"/>
    <property type="evidence" value="ECO:0007669"/>
    <property type="project" value="TreeGrafter"/>
</dbReference>
<sequence length="177" mass="19547">MRAIVAAQAETLRLRQADMPRISLETEAGSKSYRGQSTRTELDVRGMLSISYKLMDGGLGSARREQSSAWETQAEMRLRSDREDVEADLRQFYLQRGSMKAKTAGLSEGVSASAKARELYQEQFKGGKRSLLELLEVQSSYYAARHNAITNGYGQRRTTYGILKSIGRLAATLAGAG</sequence>
<name>A0AAU7JIQ6_9HYPH</name>
<evidence type="ECO:0000256" key="6">
    <source>
        <dbReference type="ARBA" id="ARBA00023136"/>
    </source>
</evidence>
<proteinExistence type="inferred from homology"/>
<accession>A0AAU7JIQ6</accession>